<dbReference type="EMBL" id="CP026246">
    <property type="protein sequence ID" value="AWO99781.1"/>
    <property type="molecule type" value="Genomic_DNA"/>
</dbReference>
<evidence type="ECO:0000313" key="5">
    <source>
        <dbReference type="Proteomes" id="UP000246464"/>
    </source>
</evidence>
<name>A0A2U9B7N2_SCOMX</name>
<dbReference type="Proteomes" id="UP000246464">
    <property type="component" value="Chromosome 4"/>
</dbReference>
<feature type="region of interest" description="Disordered" evidence="2">
    <location>
        <begin position="686"/>
        <end position="710"/>
    </location>
</feature>
<accession>A0A2U9B7N2</accession>
<evidence type="ECO:0000259" key="3">
    <source>
        <dbReference type="Pfam" id="PF12090"/>
    </source>
</evidence>
<evidence type="ECO:0000313" key="4">
    <source>
        <dbReference type="EMBL" id="AWO99781.1"/>
    </source>
</evidence>
<proteinExistence type="inferred from homology"/>
<feature type="compositionally biased region" description="Low complexity" evidence="2">
    <location>
        <begin position="621"/>
        <end position="641"/>
    </location>
</feature>
<evidence type="ECO:0000256" key="2">
    <source>
        <dbReference type="SAM" id="MobiDB-lite"/>
    </source>
</evidence>
<dbReference type="Pfam" id="PF12090">
    <property type="entry name" value="Spt20_SEP"/>
    <property type="match status" value="1"/>
</dbReference>
<feature type="region of interest" description="Disordered" evidence="2">
    <location>
        <begin position="421"/>
        <end position="443"/>
    </location>
</feature>
<feature type="domain" description="Spt20-like SEP" evidence="3">
    <location>
        <begin position="76"/>
        <end position="217"/>
    </location>
</feature>
<dbReference type="GO" id="GO:0006357">
    <property type="term" value="P:regulation of transcription by RNA polymerase II"/>
    <property type="evidence" value="ECO:0007669"/>
    <property type="project" value="TreeGrafter"/>
</dbReference>
<dbReference type="AlphaFoldDB" id="A0A2U9B7N2"/>
<comment type="similarity">
    <text evidence="1">Belongs to the SPT20 family.</text>
</comment>
<dbReference type="PANTHER" id="PTHR13526">
    <property type="entry name" value="TRANSCRIPTION FACTOR SPT20 HOMOLOG"/>
    <property type="match status" value="1"/>
</dbReference>
<evidence type="ECO:0000256" key="1">
    <source>
        <dbReference type="ARBA" id="ARBA00009112"/>
    </source>
</evidence>
<gene>
    <name evidence="4" type="ORF">SMAX5B_012412</name>
</gene>
<dbReference type="STRING" id="52904.ENSSMAP00000030638"/>
<protein>
    <submittedName>
        <fullName evidence="4">Putative transcription factor SPT20-like</fullName>
    </submittedName>
</protein>
<sequence>MQQVLEYASDRAEYIVESARQRPAKRRLSSGGRKSLYQKLYELYIEECEKEPELKNLRRNVNLLEKLVSQESVSCLVVNLYPGNEGYSLMLRGKNGSDSETIRLPYEEGELLEYLDAEELPPILVDLLEKSQVNIFHCGCVIVEVRDYRQSGNTKMPTYQSRHVLLRPTMQTLICDVHAMTSDHHKWTQDDKLQLESQLILATAEPLCLDPSISVTCTANRLLYNKQKMNTRSMKRCFKRHSRAALNRQQELSHLPMPPQLRLYDYLQRRKERKPAPVVDLKISKIGNCVDMWKQSNCQLTVPKEIDVEKYAVVEKSLQLEDSQPTTVIWPAEEVIDDYTFECEVGGQAQRTKVSIFQSMGDPLVYGKIYCAKEAKAEEDSTDLKLIHPPFLIGSKIDADRFLNQYKGVYERDVKCQVKMSHNSGTVGQGPASPSKDEGDGISPIVQTSVLGKVVKHRPPPIKLPSGSGSSSSGNPYSSQTTSGLLKCPTPPPAKSQSLNRKHSMELGQVGLLSPASLSPMGSTQSKGPSLMVMANPAGLNFINVVSSVCSPQTLMSGSNPMLGPGLNLSGILPPGGLMPTMQSAAQTGGHFGLNSSTSLRPLNLLQIPTGPLIFNSLQQQQLSQFSPQQSQSATSSPQQQGEMGDQGLDQSLGNQQTAVINLGVGGFMSPQAAVAILAAPNAAAANGYGSSGGSSGGSAAAAHRQPAKK</sequence>
<dbReference type="GO" id="GO:0003712">
    <property type="term" value="F:transcription coregulator activity"/>
    <property type="evidence" value="ECO:0007669"/>
    <property type="project" value="InterPro"/>
</dbReference>
<feature type="region of interest" description="Disordered" evidence="2">
    <location>
        <begin position="456"/>
        <end position="499"/>
    </location>
</feature>
<organism evidence="4 5">
    <name type="scientific">Scophthalmus maximus</name>
    <name type="common">Turbot</name>
    <name type="synonym">Psetta maxima</name>
    <dbReference type="NCBI Taxonomy" id="52904"/>
    <lineage>
        <taxon>Eukaryota</taxon>
        <taxon>Metazoa</taxon>
        <taxon>Chordata</taxon>
        <taxon>Craniata</taxon>
        <taxon>Vertebrata</taxon>
        <taxon>Euteleostomi</taxon>
        <taxon>Actinopterygii</taxon>
        <taxon>Neopterygii</taxon>
        <taxon>Teleostei</taxon>
        <taxon>Neoteleostei</taxon>
        <taxon>Acanthomorphata</taxon>
        <taxon>Carangaria</taxon>
        <taxon>Pleuronectiformes</taxon>
        <taxon>Pleuronectoidei</taxon>
        <taxon>Scophthalmidae</taxon>
        <taxon>Scophthalmus</taxon>
    </lineage>
</organism>
<reference evidence="4 5" key="1">
    <citation type="submission" date="2017-12" db="EMBL/GenBank/DDBJ databases">
        <title>Integrating genomic resources of turbot (Scophthalmus maximus) in depth evaluation of genetic and physical mapping variation across individuals.</title>
        <authorList>
            <person name="Martinez P."/>
        </authorList>
    </citation>
    <scope>NUCLEOTIDE SEQUENCE [LARGE SCALE GENOMIC DNA]</scope>
</reference>
<dbReference type="InterPro" id="IPR021950">
    <property type="entry name" value="Spt20"/>
</dbReference>
<dbReference type="InterPro" id="IPR046468">
    <property type="entry name" value="Spt20-like_SEP"/>
</dbReference>
<dbReference type="PANTHER" id="PTHR13526:SF8">
    <property type="entry name" value="TRANSCRIPTION FACTOR SPT20 HOMOLOG"/>
    <property type="match status" value="1"/>
</dbReference>
<feature type="region of interest" description="Disordered" evidence="2">
    <location>
        <begin position="621"/>
        <end position="651"/>
    </location>
</feature>
<dbReference type="GO" id="GO:0000124">
    <property type="term" value="C:SAGA complex"/>
    <property type="evidence" value="ECO:0007669"/>
    <property type="project" value="InterPro"/>
</dbReference>
<feature type="compositionally biased region" description="Low complexity" evidence="2">
    <location>
        <begin position="464"/>
        <end position="479"/>
    </location>
</feature>
<keyword evidence="5" id="KW-1185">Reference proteome</keyword>